<proteinExistence type="predicted"/>
<protein>
    <submittedName>
        <fullName evidence="1">Uncharacterized protein</fullName>
    </submittedName>
</protein>
<dbReference type="Proteomes" id="UP000612956">
    <property type="component" value="Unassembled WGS sequence"/>
</dbReference>
<organism evidence="1 2">
    <name type="scientific">Nocardia camponoti</name>
    <dbReference type="NCBI Taxonomy" id="1616106"/>
    <lineage>
        <taxon>Bacteria</taxon>
        <taxon>Bacillati</taxon>
        <taxon>Actinomycetota</taxon>
        <taxon>Actinomycetes</taxon>
        <taxon>Mycobacteriales</taxon>
        <taxon>Nocardiaceae</taxon>
        <taxon>Nocardia</taxon>
    </lineage>
</organism>
<keyword evidence="2" id="KW-1185">Reference proteome</keyword>
<evidence type="ECO:0000313" key="2">
    <source>
        <dbReference type="Proteomes" id="UP000612956"/>
    </source>
</evidence>
<reference evidence="1" key="1">
    <citation type="journal article" date="2014" name="Int. J. Syst. Evol. Microbiol.">
        <title>Complete genome sequence of Corynebacterium casei LMG S-19264T (=DSM 44701T), isolated from a smear-ripened cheese.</title>
        <authorList>
            <consortium name="US DOE Joint Genome Institute (JGI-PGF)"/>
            <person name="Walter F."/>
            <person name="Albersmeier A."/>
            <person name="Kalinowski J."/>
            <person name="Ruckert C."/>
        </authorList>
    </citation>
    <scope>NUCLEOTIDE SEQUENCE</scope>
    <source>
        <strain evidence="1">CGMCC 4.7278</strain>
    </source>
</reference>
<dbReference type="EMBL" id="BMMW01000001">
    <property type="protein sequence ID" value="GGK37109.1"/>
    <property type="molecule type" value="Genomic_DNA"/>
</dbReference>
<reference evidence="1" key="2">
    <citation type="submission" date="2020-09" db="EMBL/GenBank/DDBJ databases">
        <authorList>
            <person name="Sun Q."/>
            <person name="Zhou Y."/>
        </authorList>
    </citation>
    <scope>NUCLEOTIDE SEQUENCE</scope>
    <source>
        <strain evidence="1">CGMCC 4.7278</strain>
    </source>
</reference>
<sequence>MKNEGELDVDHFHSTVGDLTVVTVRCISGRIHRGDFLSPAAVSPLWELAIESIVKYGREWEFIDQAHRAELYLRGSDTYRVGQGQRLYAFSQ</sequence>
<dbReference type="AlphaFoldDB" id="A0A917Q8Z3"/>
<name>A0A917Q8Z3_9NOCA</name>
<accession>A0A917Q8Z3</accession>
<gene>
    <name evidence="1" type="ORF">GCM10011591_05980</name>
</gene>
<evidence type="ECO:0000313" key="1">
    <source>
        <dbReference type="EMBL" id="GGK37109.1"/>
    </source>
</evidence>
<comment type="caution">
    <text evidence="1">The sequence shown here is derived from an EMBL/GenBank/DDBJ whole genome shotgun (WGS) entry which is preliminary data.</text>
</comment>
<dbReference type="Gene3D" id="2.40.30.10">
    <property type="entry name" value="Translation factors"/>
    <property type="match status" value="1"/>
</dbReference>